<dbReference type="RefSeq" id="WP_207931586.1">
    <property type="nucleotide sequence ID" value="NZ_CP062222.1"/>
</dbReference>
<dbReference type="EMBL" id="CP062222">
    <property type="protein sequence ID" value="QTC92305.1"/>
    <property type="molecule type" value="Genomic_DNA"/>
</dbReference>
<accession>A0A975GZ55</accession>
<evidence type="ECO:0000313" key="2">
    <source>
        <dbReference type="EMBL" id="QTC92305.1"/>
    </source>
</evidence>
<reference evidence="2" key="1">
    <citation type="submission" date="2020-09" db="EMBL/GenBank/DDBJ databases">
        <title>Brevundimonas sp. LVF2 isolated from a puddle in Goettingen, Germany.</title>
        <authorList>
            <person name="Friedrich I."/>
            <person name="Klassen A."/>
            <person name="Hannes N."/>
            <person name="Schneider D."/>
            <person name="Hertel R."/>
            <person name="Daniel R."/>
        </authorList>
    </citation>
    <scope>NUCLEOTIDE SEQUENCE</scope>
    <source>
        <strain evidence="2">LVF2</strain>
    </source>
</reference>
<dbReference type="Proteomes" id="UP000663918">
    <property type="component" value="Chromosome"/>
</dbReference>
<feature type="chain" id="PRO_5037815864" description="Twin-arginine translocation signal domain-containing protein" evidence="1">
    <location>
        <begin position="28"/>
        <end position="621"/>
    </location>
</feature>
<keyword evidence="1" id="KW-0732">Signal</keyword>
<keyword evidence="3" id="KW-1185">Reference proteome</keyword>
<dbReference type="Pfam" id="PF26099">
    <property type="entry name" value="DUF8034"/>
    <property type="match status" value="2"/>
</dbReference>
<dbReference type="PROSITE" id="PS51318">
    <property type="entry name" value="TAT"/>
    <property type="match status" value="1"/>
</dbReference>
<protein>
    <recommendedName>
        <fullName evidence="4">Twin-arginine translocation signal domain-containing protein</fullName>
    </recommendedName>
</protein>
<sequence length="621" mass="69197">MSASRRSFLGGTAVAALAVAVAPKARAQARAATASLTVSTPMPAPGWALLQRQLLADNAEACAAFYARYFDERGYFLCFERWGANDGPDDAIENVNNWPLLHALGGADRVKAMYTQAWEGHLKQYTAAKTTEVAIAREGMFFKEFNVQLDWQHHAEELTMFNVQGLSDPNNPRFADRARRFSALYMGEDADAPNYDPQHKIIKSLMNGSRGPMLRKATALDWAGDPFEAGHRFFMEHGETTYEQTLHHYDEYTDVVGDHPLNLFSTTLALNAYMLAQEPKYRDWLLGYVDAWIERAKANDDLLPSNVGLDGVIGSSADGKWWGGTYGWGFSPVNPVTGKREDRSRVLRTILGFFNAYLLTGDDKYLDVWRKQADRLNREKRTVDGKVQTPTMYNADGWYGWKDGLHQLNSLDIWWFSMKPSDRARAPDHPWVAFLEGRNPDFPETALRKDLARVAEMAKAEREDTTTPDTRLADARLEFNPASVSSLMQTMMGALHIGRPPWGPTTANAGGSPLYARLRYFDAEARRAGVPEDVAALIDSMTADETAVTLVNLSPTQSREVIIQGGGYGEHTIKTATFDGKTQAVNASAFTLKLAPGAGTRVVLAMDRYVNQPTLNFPWDR</sequence>
<dbReference type="InterPro" id="IPR058347">
    <property type="entry name" value="DUF8034"/>
</dbReference>
<evidence type="ECO:0000313" key="3">
    <source>
        <dbReference type="Proteomes" id="UP000663918"/>
    </source>
</evidence>
<evidence type="ECO:0000256" key="1">
    <source>
        <dbReference type="SAM" id="SignalP"/>
    </source>
</evidence>
<dbReference type="AlphaFoldDB" id="A0A975GZ55"/>
<proteinExistence type="predicted"/>
<organism evidence="2 3">
    <name type="scientific">Brevundimonas goettingensis</name>
    <dbReference type="NCBI Taxonomy" id="2774190"/>
    <lineage>
        <taxon>Bacteria</taxon>
        <taxon>Pseudomonadati</taxon>
        <taxon>Pseudomonadota</taxon>
        <taxon>Alphaproteobacteria</taxon>
        <taxon>Caulobacterales</taxon>
        <taxon>Caulobacteraceae</taxon>
        <taxon>Brevundimonas</taxon>
    </lineage>
</organism>
<gene>
    <name evidence="2" type="ORF">IFJ75_05270</name>
</gene>
<feature type="signal peptide" evidence="1">
    <location>
        <begin position="1"/>
        <end position="27"/>
    </location>
</feature>
<dbReference type="KEGG" id="bgoe:IFJ75_05270"/>
<evidence type="ECO:0008006" key="4">
    <source>
        <dbReference type="Google" id="ProtNLM"/>
    </source>
</evidence>
<name>A0A975GZ55_9CAUL</name>
<dbReference type="InterPro" id="IPR006311">
    <property type="entry name" value="TAT_signal"/>
</dbReference>